<keyword evidence="2" id="KW-1185">Reference proteome</keyword>
<proteinExistence type="predicted"/>
<accession>A0ABD1SRH9</accession>
<sequence length="166" mass="18319">MASAMECDRMTEWLLTSAPSNYNAIGNSGNWINFETVTEVSIIGGTLDGQWAKLGSRDCPFGSSQGNLSSHREQSTEFSRAVDQQFIQEFSTASGSFGTVAGHSRSMGSQPVPKRSLLFFEDRKPRSISVRIESSRHAYKNIEIERSPTGKVVTLEIPKECSLYNS</sequence>
<dbReference type="AlphaFoldDB" id="A0ABD1SRH9"/>
<gene>
    <name evidence="1" type="ORF">Fot_36237</name>
</gene>
<reference evidence="2" key="1">
    <citation type="submission" date="2024-07" db="EMBL/GenBank/DDBJ databases">
        <title>Two chromosome-level genome assemblies of Korean endemic species Abeliophyllum distichum and Forsythia ovata (Oleaceae).</title>
        <authorList>
            <person name="Jang H."/>
        </authorList>
    </citation>
    <scope>NUCLEOTIDE SEQUENCE [LARGE SCALE GENOMIC DNA]</scope>
</reference>
<dbReference type="Proteomes" id="UP001604277">
    <property type="component" value="Unassembled WGS sequence"/>
</dbReference>
<evidence type="ECO:0000313" key="2">
    <source>
        <dbReference type="Proteomes" id="UP001604277"/>
    </source>
</evidence>
<protein>
    <submittedName>
        <fullName evidence="1">Uncharacterized protein</fullName>
    </submittedName>
</protein>
<name>A0ABD1SRH9_9LAMI</name>
<organism evidence="1 2">
    <name type="scientific">Forsythia ovata</name>
    <dbReference type="NCBI Taxonomy" id="205694"/>
    <lineage>
        <taxon>Eukaryota</taxon>
        <taxon>Viridiplantae</taxon>
        <taxon>Streptophyta</taxon>
        <taxon>Embryophyta</taxon>
        <taxon>Tracheophyta</taxon>
        <taxon>Spermatophyta</taxon>
        <taxon>Magnoliopsida</taxon>
        <taxon>eudicotyledons</taxon>
        <taxon>Gunneridae</taxon>
        <taxon>Pentapetalae</taxon>
        <taxon>asterids</taxon>
        <taxon>lamiids</taxon>
        <taxon>Lamiales</taxon>
        <taxon>Oleaceae</taxon>
        <taxon>Forsythieae</taxon>
        <taxon>Forsythia</taxon>
    </lineage>
</organism>
<evidence type="ECO:0000313" key="1">
    <source>
        <dbReference type="EMBL" id="KAL2502389.1"/>
    </source>
</evidence>
<dbReference type="EMBL" id="JBFOLJ010000010">
    <property type="protein sequence ID" value="KAL2502389.1"/>
    <property type="molecule type" value="Genomic_DNA"/>
</dbReference>
<comment type="caution">
    <text evidence="1">The sequence shown here is derived from an EMBL/GenBank/DDBJ whole genome shotgun (WGS) entry which is preliminary data.</text>
</comment>